<evidence type="ECO:0000256" key="1">
    <source>
        <dbReference type="ARBA" id="ARBA00022741"/>
    </source>
</evidence>
<feature type="non-terminal residue" evidence="4">
    <location>
        <position position="122"/>
    </location>
</feature>
<proteinExistence type="predicted"/>
<dbReference type="GO" id="GO:0003677">
    <property type="term" value="F:DNA binding"/>
    <property type="evidence" value="ECO:0007669"/>
    <property type="project" value="InterPro"/>
</dbReference>
<keyword evidence="1" id="KW-0547">Nucleotide-binding</keyword>
<evidence type="ECO:0000313" key="4">
    <source>
        <dbReference type="EMBL" id="ETJ41516.1"/>
    </source>
</evidence>
<accession>W1YGK7</accession>
<dbReference type="GO" id="GO:0009380">
    <property type="term" value="C:excinuclease repair complex"/>
    <property type="evidence" value="ECO:0007669"/>
    <property type="project" value="InterPro"/>
</dbReference>
<gene>
    <name evidence="4" type="ORF">Q604_UNBC04557G0001</name>
</gene>
<keyword evidence="2" id="KW-0067">ATP-binding</keyword>
<reference evidence="4" key="1">
    <citation type="submission" date="2013-12" db="EMBL/GenBank/DDBJ databases">
        <title>A Varibaculum cambriense genome reconstructed from a premature infant gut community with otherwise low bacterial novelty that shifts toward anaerobic metabolism during the third week of life.</title>
        <authorList>
            <person name="Brown C.T."/>
            <person name="Sharon I."/>
            <person name="Thomas B.C."/>
            <person name="Castelle C.J."/>
            <person name="Morowitz M.J."/>
            <person name="Banfield J.F."/>
        </authorList>
    </citation>
    <scope>NUCLEOTIDE SEQUENCE</scope>
</reference>
<name>W1YGK7_9ZZZZ</name>
<feature type="non-terminal residue" evidence="4">
    <location>
        <position position="1"/>
    </location>
</feature>
<dbReference type="GO" id="GO:0005524">
    <property type="term" value="F:ATP binding"/>
    <property type="evidence" value="ECO:0007669"/>
    <property type="project" value="UniProtKB-KW"/>
</dbReference>
<dbReference type="SUPFAM" id="SSF52540">
    <property type="entry name" value="P-loop containing nucleoside triphosphate hydrolases"/>
    <property type="match status" value="1"/>
</dbReference>
<dbReference type="InterPro" id="IPR041471">
    <property type="entry name" value="UvrB_inter"/>
</dbReference>
<evidence type="ECO:0000256" key="2">
    <source>
        <dbReference type="ARBA" id="ARBA00022840"/>
    </source>
</evidence>
<evidence type="ECO:0000259" key="3">
    <source>
        <dbReference type="Pfam" id="PF17757"/>
    </source>
</evidence>
<protein>
    <submittedName>
        <fullName evidence="4">Transcription-repair coupling factor</fullName>
    </submittedName>
</protein>
<dbReference type="PANTHER" id="PTHR24029:SF1">
    <property type="entry name" value="TRANSCRIPTION-REPAIR-COUPLING FACTOR"/>
    <property type="match status" value="1"/>
</dbReference>
<dbReference type="InterPro" id="IPR027417">
    <property type="entry name" value="P-loop_NTPase"/>
</dbReference>
<dbReference type="EMBL" id="AZMM01004557">
    <property type="protein sequence ID" value="ETJ41516.1"/>
    <property type="molecule type" value="Genomic_DNA"/>
</dbReference>
<dbReference type="AlphaFoldDB" id="W1YGK7"/>
<dbReference type="InterPro" id="IPR004807">
    <property type="entry name" value="UvrB"/>
</dbReference>
<dbReference type="Pfam" id="PF17757">
    <property type="entry name" value="UvrB_inter"/>
    <property type="match status" value="1"/>
</dbReference>
<comment type="caution">
    <text evidence="4">The sequence shown here is derived from an EMBL/GenBank/DDBJ whole genome shotgun (WGS) entry which is preliminary data.</text>
</comment>
<feature type="domain" description="UvrB interaction" evidence="3">
    <location>
        <begin position="1"/>
        <end position="47"/>
    </location>
</feature>
<dbReference type="PANTHER" id="PTHR24029">
    <property type="entry name" value="UVRABC SYSTEM PROTEIN B"/>
    <property type="match status" value="1"/>
</dbReference>
<dbReference type="GO" id="GO:0016887">
    <property type="term" value="F:ATP hydrolysis activity"/>
    <property type="evidence" value="ECO:0007669"/>
    <property type="project" value="InterPro"/>
</dbReference>
<dbReference type="Gene3D" id="3.30.2060.10">
    <property type="entry name" value="Penicillin-binding protein 1b domain"/>
    <property type="match status" value="1"/>
</dbReference>
<organism evidence="4">
    <name type="scientific">human gut metagenome</name>
    <dbReference type="NCBI Taxonomy" id="408170"/>
    <lineage>
        <taxon>unclassified sequences</taxon>
        <taxon>metagenomes</taxon>
        <taxon>organismal metagenomes</taxon>
    </lineage>
</organism>
<dbReference type="GO" id="GO:0006289">
    <property type="term" value="P:nucleotide-excision repair"/>
    <property type="evidence" value="ECO:0007669"/>
    <property type="project" value="InterPro"/>
</dbReference>
<sequence>DILDIYPVNSEHPIRIEFFGDEIDTLRFFSVENQRSIEQIDSYTVTPFFLGKSDADYTLLSYVKEGTLIYDEPGRIQEALKKFLKEDPTHRKNHCDWSELQRTVAATNQVAFTFMQQRSIGL</sequence>